<protein>
    <recommendedName>
        <fullName evidence="1">DUF7580 domain-containing protein</fullName>
    </recommendedName>
</protein>
<dbReference type="InterPro" id="IPR056002">
    <property type="entry name" value="DUF7580"/>
</dbReference>
<comment type="caution">
    <text evidence="2">The sequence shown here is derived from an EMBL/GenBank/DDBJ whole genome shotgun (WGS) entry which is preliminary data.</text>
</comment>
<organism evidence="2 3">
    <name type="scientific">Chaetomium strumarium</name>
    <dbReference type="NCBI Taxonomy" id="1170767"/>
    <lineage>
        <taxon>Eukaryota</taxon>
        <taxon>Fungi</taxon>
        <taxon>Dikarya</taxon>
        <taxon>Ascomycota</taxon>
        <taxon>Pezizomycotina</taxon>
        <taxon>Sordariomycetes</taxon>
        <taxon>Sordariomycetidae</taxon>
        <taxon>Sordariales</taxon>
        <taxon>Chaetomiaceae</taxon>
        <taxon>Chaetomium</taxon>
    </lineage>
</organism>
<sequence>MFGCATENRFLVGADDPAPSHSCVCNNIATPLRILSSVLARCCEITMSGIEVAGLVLGAFPIAIWALERYRDVARVMGFWYEIRLEYQRSISELKYHRLSFVRNLKQLLLPLVQDDAQLQRLINDPAGDSWKDVELQTALEWRLKDAYGLYLEILSEMQRVMQELNEELAIESEAVQSKVHETKGPKSKIPTATKLRQSFDRSNRAYQTFRVKFSLGAPRRTQLFADLQKHNDRLEKLMTSSDVVSGLEDNRQQQLASSRSTNTALSKFWSQADKVYKAFITAFNCSCRDYHCAQLILQHREPVDKDFCLRLDSGVKESNPNTSWEMFPLALKVPGPQLHNATTEALVIQNDMRTSLPISAPPGWSNMPKETALSAVGKKRKTVRVLESHGVTLTQTQTLTIHTKACEAVTVHTTPAPTPQESPITNLCQTLGYSHRTISKVPDSLPSIGYLELEDDDTRYYIYPDSSLAPSQTHISLGQIILGEIKPPLTRRQRYRLSLTLASSFVQLKDTAWLQTPWEKGGVFFSLNAEGGTPRLDQPFIVSRFDGVDPKIKQTPHSGGTTGTISSRATGHDVAGIACLGVLLLELCFGRPIESHPSRIAFPDGERMDQHTRAALDLIAALEWLKEVNDEAGADYTDAVEWCLAGCRTLPSDGSWRRQMMQKVIEPLERCYRYLG</sequence>
<dbReference type="GeneID" id="87888650"/>
<dbReference type="Proteomes" id="UP001273166">
    <property type="component" value="Unassembled WGS sequence"/>
</dbReference>
<dbReference type="RefSeq" id="XP_062719463.1">
    <property type="nucleotide sequence ID" value="XM_062869821.1"/>
</dbReference>
<accession>A0AAJ0GPA9</accession>
<keyword evidence="3" id="KW-1185">Reference proteome</keyword>
<dbReference type="EMBL" id="JAUDZG010000006">
    <property type="protein sequence ID" value="KAK3303683.1"/>
    <property type="molecule type" value="Genomic_DNA"/>
</dbReference>
<reference evidence="2" key="2">
    <citation type="submission" date="2023-06" db="EMBL/GenBank/DDBJ databases">
        <authorList>
            <consortium name="Lawrence Berkeley National Laboratory"/>
            <person name="Mondo S.J."/>
            <person name="Hensen N."/>
            <person name="Bonometti L."/>
            <person name="Westerberg I."/>
            <person name="Brannstrom I.O."/>
            <person name="Guillou S."/>
            <person name="Cros-Aarteil S."/>
            <person name="Calhoun S."/>
            <person name="Haridas S."/>
            <person name="Kuo A."/>
            <person name="Pangilinan J."/>
            <person name="Riley R."/>
            <person name="Labutti K."/>
            <person name="Andreopoulos B."/>
            <person name="Lipzen A."/>
            <person name="Chen C."/>
            <person name="Yanf M."/>
            <person name="Daum C."/>
            <person name="Ng V."/>
            <person name="Clum A."/>
            <person name="Steindorff A."/>
            <person name="Ohm R."/>
            <person name="Martin F."/>
            <person name="Silar P."/>
            <person name="Natvig D."/>
            <person name="Lalanne C."/>
            <person name="Gautier V."/>
            <person name="Ament-Velasquez S.L."/>
            <person name="Kruys A."/>
            <person name="Hutchinson M.I."/>
            <person name="Powell A.J."/>
            <person name="Barry K."/>
            <person name="Miller A.N."/>
            <person name="Grigoriev I.V."/>
            <person name="Debuchy R."/>
            <person name="Gladieux P."/>
            <person name="Thoren M.H."/>
            <person name="Johannesson H."/>
        </authorList>
    </citation>
    <scope>NUCLEOTIDE SEQUENCE</scope>
    <source>
        <strain evidence="2">CBS 333.67</strain>
    </source>
</reference>
<reference evidence="2" key="1">
    <citation type="journal article" date="2023" name="Mol. Phylogenet. Evol.">
        <title>Genome-scale phylogeny and comparative genomics of the fungal order Sordariales.</title>
        <authorList>
            <person name="Hensen N."/>
            <person name="Bonometti L."/>
            <person name="Westerberg I."/>
            <person name="Brannstrom I.O."/>
            <person name="Guillou S."/>
            <person name="Cros-Aarteil S."/>
            <person name="Calhoun S."/>
            <person name="Haridas S."/>
            <person name="Kuo A."/>
            <person name="Mondo S."/>
            <person name="Pangilinan J."/>
            <person name="Riley R."/>
            <person name="LaButti K."/>
            <person name="Andreopoulos B."/>
            <person name="Lipzen A."/>
            <person name="Chen C."/>
            <person name="Yan M."/>
            <person name="Daum C."/>
            <person name="Ng V."/>
            <person name="Clum A."/>
            <person name="Steindorff A."/>
            <person name="Ohm R.A."/>
            <person name="Martin F."/>
            <person name="Silar P."/>
            <person name="Natvig D.O."/>
            <person name="Lalanne C."/>
            <person name="Gautier V."/>
            <person name="Ament-Velasquez S.L."/>
            <person name="Kruys A."/>
            <person name="Hutchinson M.I."/>
            <person name="Powell A.J."/>
            <person name="Barry K."/>
            <person name="Miller A.N."/>
            <person name="Grigoriev I.V."/>
            <person name="Debuchy R."/>
            <person name="Gladieux P."/>
            <person name="Hiltunen Thoren M."/>
            <person name="Johannesson H."/>
        </authorList>
    </citation>
    <scope>NUCLEOTIDE SEQUENCE</scope>
    <source>
        <strain evidence="2">CBS 333.67</strain>
    </source>
</reference>
<dbReference type="Pfam" id="PF24476">
    <property type="entry name" value="DUF7580"/>
    <property type="match status" value="1"/>
</dbReference>
<dbReference type="PANTHER" id="PTHR35186:SF4">
    <property type="entry name" value="PRION-INHIBITION AND PROPAGATION HELO DOMAIN-CONTAINING PROTEIN"/>
    <property type="match status" value="1"/>
</dbReference>
<evidence type="ECO:0000313" key="3">
    <source>
        <dbReference type="Proteomes" id="UP001273166"/>
    </source>
</evidence>
<gene>
    <name evidence="2" type="ORF">B0T15DRAFT_540968</name>
</gene>
<proteinExistence type="predicted"/>
<dbReference type="AlphaFoldDB" id="A0AAJ0GPA9"/>
<name>A0AAJ0GPA9_9PEZI</name>
<feature type="domain" description="DUF7580" evidence="1">
    <location>
        <begin position="471"/>
        <end position="671"/>
    </location>
</feature>
<evidence type="ECO:0000259" key="1">
    <source>
        <dbReference type="Pfam" id="PF24476"/>
    </source>
</evidence>
<evidence type="ECO:0000313" key="2">
    <source>
        <dbReference type="EMBL" id="KAK3303683.1"/>
    </source>
</evidence>
<dbReference type="PANTHER" id="PTHR35186">
    <property type="entry name" value="ANK_REP_REGION DOMAIN-CONTAINING PROTEIN"/>
    <property type="match status" value="1"/>
</dbReference>